<feature type="binding site" evidence="9">
    <location>
        <position position="74"/>
    </location>
    <ligand>
        <name>Zn(2+)</name>
        <dbReference type="ChEBI" id="CHEBI:29105"/>
    </ligand>
</feature>
<dbReference type="Gene3D" id="3.40.1800.20">
    <property type="match status" value="1"/>
</dbReference>
<feature type="domain" description="C2H2-type" evidence="11">
    <location>
        <begin position="229"/>
        <end position="256"/>
    </location>
</feature>
<sequence length="357" mass="41270">MDLKDESQIEFTITSFSTCCRLCLSCSESEDYYDIYLSSIASHSETTFVEAIQKITNVELISNNKLPSKICRHCAARIDDAFCFVRDFHRTNEMLQNYLDNEECDKEEAEEIDLTTVQELCELDITDQQIVTDEENENEQREGSEEPEHPDDEQLRHQRHDTPEQPSGTNRGLTAVDFILQQITTSPQKKKRRPDKSALKHQCNECDKSFLRRSNLVDHLRLHAQLKVFACDFCDKRFVQSGNLKSHMRTHTAERPYRCSVCQKGFTQSSALKTHMLAHTNTKPFACDVCDKAFVSSSDLCKHKLTHSAQKRYRCVICPERFFTQKVHLRNHLTRMHPTSNISVSLEAGVLRKLLML</sequence>
<dbReference type="EnsemblMetazoa" id="AMEC020797-RA">
    <property type="protein sequence ID" value="AMEC020797-PA"/>
    <property type="gene ID" value="AMEC020797"/>
</dbReference>
<evidence type="ECO:0000256" key="2">
    <source>
        <dbReference type="ARBA" id="ARBA00022723"/>
    </source>
</evidence>
<keyword evidence="5 9" id="KW-0862">Zinc</keyword>
<evidence type="ECO:0000256" key="1">
    <source>
        <dbReference type="ARBA" id="ARBA00004123"/>
    </source>
</evidence>
<dbReference type="SMART" id="SM00355">
    <property type="entry name" value="ZnF_C2H2"/>
    <property type="match status" value="5"/>
</dbReference>
<keyword evidence="2 9" id="KW-0479">Metal-binding</keyword>
<evidence type="ECO:0000256" key="3">
    <source>
        <dbReference type="ARBA" id="ARBA00022737"/>
    </source>
</evidence>
<dbReference type="FunFam" id="3.30.160.60:FF:000045">
    <property type="entry name" value="ZFP69 zinc finger protein B"/>
    <property type="match status" value="1"/>
</dbReference>
<evidence type="ECO:0000256" key="5">
    <source>
        <dbReference type="ARBA" id="ARBA00022833"/>
    </source>
</evidence>
<accession>A0A182UI34</accession>
<feature type="binding site" evidence="9">
    <location>
        <position position="23"/>
    </location>
    <ligand>
        <name>Zn(2+)</name>
        <dbReference type="ChEBI" id="CHEBI:29105"/>
    </ligand>
</feature>
<dbReference type="GO" id="GO:0008270">
    <property type="term" value="F:zinc ion binding"/>
    <property type="evidence" value="ECO:0007669"/>
    <property type="project" value="UniProtKB-UniRule"/>
</dbReference>
<keyword evidence="7" id="KW-0539">Nucleus</keyword>
<dbReference type="PANTHER" id="PTHR23235:SF120">
    <property type="entry name" value="KRUPPEL-LIKE FACTOR 15"/>
    <property type="match status" value="1"/>
</dbReference>
<feature type="domain" description="C2H2-type" evidence="11">
    <location>
        <begin position="257"/>
        <end position="284"/>
    </location>
</feature>
<dbReference type="Gene3D" id="3.30.160.60">
    <property type="entry name" value="Classic Zinc Finger"/>
    <property type="match status" value="4"/>
</dbReference>
<feature type="domain" description="ZAD" evidence="12">
    <location>
        <begin position="18"/>
        <end position="98"/>
    </location>
</feature>
<feature type="domain" description="C2H2-type" evidence="11">
    <location>
        <begin position="201"/>
        <end position="228"/>
    </location>
</feature>
<protein>
    <recommendedName>
        <fullName evidence="15">Protein krueppel</fullName>
    </recommendedName>
</protein>
<evidence type="ECO:0000256" key="4">
    <source>
        <dbReference type="ARBA" id="ARBA00022771"/>
    </source>
</evidence>
<reference evidence="13" key="2">
    <citation type="submission" date="2020-05" db="UniProtKB">
        <authorList>
            <consortium name="EnsemblMetazoa"/>
        </authorList>
    </citation>
    <scope>IDENTIFICATION</scope>
    <source>
        <strain evidence="13">CM1001059</strain>
    </source>
</reference>
<dbReference type="GO" id="GO:0000978">
    <property type="term" value="F:RNA polymerase II cis-regulatory region sequence-specific DNA binding"/>
    <property type="evidence" value="ECO:0007669"/>
    <property type="project" value="TreeGrafter"/>
</dbReference>
<dbReference type="GO" id="GO:0000981">
    <property type="term" value="F:DNA-binding transcription factor activity, RNA polymerase II-specific"/>
    <property type="evidence" value="ECO:0007669"/>
    <property type="project" value="TreeGrafter"/>
</dbReference>
<dbReference type="PANTHER" id="PTHR23235">
    <property type="entry name" value="KRUEPPEL-LIKE TRANSCRIPTION FACTOR"/>
    <property type="match status" value="1"/>
</dbReference>
<evidence type="ECO:0008006" key="15">
    <source>
        <dbReference type="Google" id="ProtNLM"/>
    </source>
</evidence>
<keyword evidence="6" id="KW-0238">DNA-binding</keyword>
<dbReference type="InterPro" id="IPR013087">
    <property type="entry name" value="Znf_C2H2_type"/>
</dbReference>
<dbReference type="GO" id="GO:0005634">
    <property type="term" value="C:nucleus"/>
    <property type="evidence" value="ECO:0007669"/>
    <property type="project" value="UniProtKB-SubCell"/>
</dbReference>
<name>A0A182UI34_9DIPT</name>
<evidence type="ECO:0000256" key="9">
    <source>
        <dbReference type="PROSITE-ProRule" id="PRU01263"/>
    </source>
</evidence>
<dbReference type="Pfam" id="PF00096">
    <property type="entry name" value="zf-C2H2"/>
    <property type="match status" value="4"/>
</dbReference>
<evidence type="ECO:0000313" key="14">
    <source>
        <dbReference type="Proteomes" id="UP000075902"/>
    </source>
</evidence>
<feature type="region of interest" description="Disordered" evidence="10">
    <location>
        <begin position="128"/>
        <end position="173"/>
    </location>
</feature>
<dbReference type="STRING" id="34690.A0A182UI34"/>
<dbReference type="AlphaFoldDB" id="A0A182UI34"/>
<evidence type="ECO:0000259" key="12">
    <source>
        <dbReference type="PROSITE" id="PS51915"/>
    </source>
</evidence>
<organism evidence="13 14">
    <name type="scientific">Anopheles melas</name>
    <dbReference type="NCBI Taxonomy" id="34690"/>
    <lineage>
        <taxon>Eukaryota</taxon>
        <taxon>Metazoa</taxon>
        <taxon>Ecdysozoa</taxon>
        <taxon>Arthropoda</taxon>
        <taxon>Hexapoda</taxon>
        <taxon>Insecta</taxon>
        <taxon>Pterygota</taxon>
        <taxon>Neoptera</taxon>
        <taxon>Endopterygota</taxon>
        <taxon>Diptera</taxon>
        <taxon>Nematocera</taxon>
        <taxon>Culicoidea</taxon>
        <taxon>Culicidae</taxon>
        <taxon>Anophelinae</taxon>
        <taxon>Anopheles</taxon>
    </lineage>
</organism>
<keyword evidence="4 8" id="KW-0863">Zinc-finger</keyword>
<feature type="domain" description="C2H2-type" evidence="11">
    <location>
        <begin position="285"/>
        <end position="312"/>
    </location>
</feature>
<reference evidence="14" key="1">
    <citation type="submission" date="2014-01" db="EMBL/GenBank/DDBJ databases">
        <title>The Genome Sequence of Anopheles melas CM1001059_A (V2).</title>
        <authorList>
            <consortium name="The Broad Institute Genomics Platform"/>
            <person name="Neafsey D.E."/>
            <person name="Besansky N."/>
            <person name="Howell P."/>
            <person name="Walton C."/>
            <person name="Young S.K."/>
            <person name="Zeng Q."/>
            <person name="Gargeya S."/>
            <person name="Fitzgerald M."/>
            <person name="Haas B."/>
            <person name="Abouelleil A."/>
            <person name="Allen A.W."/>
            <person name="Alvarado L."/>
            <person name="Arachchi H.M."/>
            <person name="Berlin A.M."/>
            <person name="Chapman S.B."/>
            <person name="Gainer-Dewar J."/>
            <person name="Goldberg J."/>
            <person name="Griggs A."/>
            <person name="Gujja S."/>
            <person name="Hansen M."/>
            <person name="Howarth C."/>
            <person name="Imamovic A."/>
            <person name="Ireland A."/>
            <person name="Larimer J."/>
            <person name="McCowan C."/>
            <person name="Murphy C."/>
            <person name="Pearson M."/>
            <person name="Poon T.W."/>
            <person name="Priest M."/>
            <person name="Roberts A."/>
            <person name="Saif S."/>
            <person name="Shea T."/>
            <person name="Sisk P."/>
            <person name="Sykes S."/>
            <person name="Wortman J."/>
            <person name="Nusbaum C."/>
            <person name="Birren B."/>
        </authorList>
    </citation>
    <scope>NUCLEOTIDE SEQUENCE [LARGE SCALE GENOMIC DNA]</scope>
    <source>
        <strain evidence="14">CM1001059</strain>
    </source>
</reference>
<keyword evidence="3" id="KW-0677">Repeat</keyword>
<dbReference type="PROSITE" id="PS00028">
    <property type="entry name" value="ZINC_FINGER_C2H2_1"/>
    <property type="match status" value="4"/>
</dbReference>
<dbReference type="Proteomes" id="UP000075902">
    <property type="component" value="Unassembled WGS sequence"/>
</dbReference>
<dbReference type="Pfam" id="PF07776">
    <property type="entry name" value="zf-AD"/>
    <property type="match status" value="1"/>
</dbReference>
<proteinExistence type="predicted"/>
<dbReference type="VEuPathDB" id="VectorBase:AMEC020797"/>
<dbReference type="InterPro" id="IPR036236">
    <property type="entry name" value="Znf_C2H2_sf"/>
</dbReference>
<evidence type="ECO:0000256" key="6">
    <source>
        <dbReference type="ARBA" id="ARBA00023125"/>
    </source>
</evidence>
<keyword evidence="14" id="KW-1185">Reference proteome</keyword>
<dbReference type="SUPFAM" id="SSF57667">
    <property type="entry name" value="beta-beta-alpha zinc fingers"/>
    <property type="match status" value="3"/>
</dbReference>
<dbReference type="SMART" id="SM00868">
    <property type="entry name" value="zf-AD"/>
    <property type="match status" value="1"/>
</dbReference>
<comment type="subcellular location">
    <subcellularLocation>
        <location evidence="1">Nucleus</location>
    </subcellularLocation>
</comment>
<evidence type="ECO:0000259" key="11">
    <source>
        <dbReference type="PROSITE" id="PS50157"/>
    </source>
</evidence>
<feature type="compositionally biased region" description="Basic and acidic residues" evidence="10">
    <location>
        <begin position="138"/>
        <end position="163"/>
    </location>
</feature>
<evidence type="ECO:0000256" key="8">
    <source>
        <dbReference type="PROSITE-ProRule" id="PRU00042"/>
    </source>
</evidence>
<evidence type="ECO:0000256" key="7">
    <source>
        <dbReference type="ARBA" id="ARBA00023242"/>
    </source>
</evidence>
<evidence type="ECO:0000256" key="10">
    <source>
        <dbReference type="SAM" id="MobiDB-lite"/>
    </source>
</evidence>
<dbReference type="FunFam" id="3.30.160.60:FF:000744">
    <property type="entry name" value="zinc finger E-box-binding homeobox 1"/>
    <property type="match status" value="1"/>
</dbReference>
<dbReference type="FunFam" id="3.30.160.60:FF:000597">
    <property type="entry name" value="zinc finger protein 236 isoform X3"/>
    <property type="match status" value="1"/>
</dbReference>
<dbReference type="SUPFAM" id="SSF57716">
    <property type="entry name" value="Glucocorticoid receptor-like (DNA-binding domain)"/>
    <property type="match status" value="1"/>
</dbReference>
<feature type="binding site" evidence="9">
    <location>
        <position position="71"/>
    </location>
    <ligand>
        <name>Zn(2+)</name>
        <dbReference type="ChEBI" id="CHEBI:29105"/>
    </ligand>
</feature>
<evidence type="ECO:0000313" key="13">
    <source>
        <dbReference type="EnsemblMetazoa" id="AMEC020797-PA"/>
    </source>
</evidence>
<feature type="binding site" evidence="9">
    <location>
        <position position="20"/>
    </location>
    <ligand>
        <name>Zn(2+)</name>
        <dbReference type="ChEBI" id="CHEBI:29105"/>
    </ligand>
</feature>
<dbReference type="InterPro" id="IPR012934">
    <property type="entry name" value="Znf_AD"/>
</dbReference>
<dbReference type="FunFam" id="3.30.160.60:FF:002075">
    <property type="entry name" value="zinc finger protein 646"/>
    <property type="match status" value="1"/>
</dbReference>
<dbReference type="PROSITE" id="PS51915">
    <property type="entry name" value="ZAD"/>
    <property type="match status" value="1"/>
</dbReference>
<dbReference type="PROSITE" id="PS50157">
    <property type="entry name" value="ZINC_FINGER_C2H2_2"/>
    <property type="match status" value="4"/>
</dbReference>